<feature type="non-terminal residue" evidence="1">
    <location>
        <position position="1"/>
    </location>
</feature>
<dbReference type="Proteomes" id="UP001328107">
    <property type="component" value="Unassembled WGS sequence"/>
</dbReference>
<name>A0AAN4ZD07_9BILA</name>
<feature type="non-terminal residue" evidence="1">
    <location>
        <position position="205"/>
    </location>
</feature>
<keyword evidence="2" id="KW-1185">Reference proteome</keyword>
<comment type="caution">
    <text evidence="1">The sequence shown here is derived from an EMBL/GenBank/DDBJ whole genome shotgun (WGS) entry which is preliminary data.</text>
</comment>
<dbReference type="AlphaFoldDB" id="A0AAN4ZD07"/>
<evidence type="ECO:0000313" key="2">
    <source>
        <dbReference type="Proteomes" id="UP001328107"/>
    </source>
</evidence>
<gene>
    <name evidence="1" type="ORF">PMAYCL1PPCAC_07899</name>
</gene>
<accession>A0AAN4ZD07</accession>
<proteinExistence type="predicted"/>
<protein>
    <submittedName>
        <fullName evidence="1">Uncharacterized protein</fullName>
    </submittedName>
</protein>
<evidence type="ECO:0000313" key="1">
    <source>
        <dbReference type="EMBL" id="GMR37704.1"/>
    </source>
</evidence>
<sequence>SGRVEWVSPSLHLFSPFCTPMSPYGLRSRPINIDVTRRVQKATSLRQLQQQQTSLFKRLQKLPIELRWKILGMAESRPDWKLVSHAWSQMISGFWTVSNEIFLPLLEVVLHIRFSEREVYPDVLWINVAPSQAGCLRELLRPLVDQKKDIDHVDEQVSFTLRGEERIIRVLTALQNCPIETTSVAWWREKCYPSSKELDEEEEEE</sequence>
<organism evidence="1 2">
    <name type="scientific">Pristionchus mayeri</name>
    <dbReference type="NCBI Taxonomy" id="1317129"/>
    <lineage>
        <taxon>Eukaryota</taxon>
        <taxon>Metazoa</taxon>
        <taxon>Ecdysozoa</taxon>
        <taxon>Nematoda</taxon>
        <taxon>Chromadorea</taxon>
        <taxon>Rhabditida</taxon>
        <taxon>Rhabditina</taxon>
        <taxon>Diplogasteromorpha</taxon>
        <taxon>Diplogasteroidea</taxon>
        <taxon>Neodiplogasteridae</taxon>
        <taxon>Pristionchus</taxon>
    </lineage>
</organism>
<dbReference type="EMBL" id="BTRK01000002">
    <property type="protein sequence ID" value="GMR37704.1"/>
    <property type="molecule type" value="Genomic_DNA"/>
</dbReference>
<reference evidence="2" key="1">
    <citation type="submission" date="2022-10" db="EMBL/GenBank/DDBJ databases">
        <title>Genome assembly of Pristionchus species.</title>
        <authorList>
            <person name="Yoshida K."/>
            <person name="Sommer R.J."/>
        </authorList>
    </citation>
    <scope>NUCLEOTIDE SEQUENCE [LARGE SCALE GENOMIC DNA]</scope>
    <source>
        <strain evidence="2">RS5460</strain>
    </source>
</reference>